<feature type="domain" description="Amidohydrolase-related" evidence="2">
    <location>
        <begin position="295"/>
        <end position="524"/>
    </location>
</feature>
<evidence type="ECO:0000313" key="3">
    <source>
        <dbReference type="EMBL" id="GGA54562.1"/>
    </source>
</evidence>
<evidence type="ECO:0000313" key="4">
    <source>
        <dbReference type="Proteomes" id="UP000636264"/>
    </source>
</evidence>
<keyword evidence="4" id="KW-1185">Reference proteome</keyword>
<dbReference type="InterPro" id="IPR032466">
    <property type="entry name" value="Metal_Hydrolase"/>
</dbReference>
<dbReference type="GO" id="GO:0016831">
    <property type="term" value="F:carboxy-lyase activity"/>
    <property type="evidence" value="ECO:0007669"/>
    <property type="project" value="InterPro"/>
</dbReference>
<dbReference type="Pfam" id="PF04909">
    <property type="entry name" value="Amidohydro_2"/>
    <property type="match status" value="1"/>
</dbReference>
<protein>
    <recommendedName>
        <fullName evidence="2">Amidohydrolase-related domain-containing protein</fullName>
    </recommendedName>
</protein>
<reference evidence="3" key="2">
    <citation type="submission" date="2020-09" db="EMBL/GenBank/DDBJ databases">
        <authorList>
            <person name="Sun Q."/>
            <person name="Zhou Y."/>
        </authorList>
    </citation>
    <scope>NUCLEOTIDE SEQUENCE</scope>
    <source>
        <strain evidence="3">CGMCC 1.15320</strain>
    </source>
</reference>
<name>A0A916RET9_9HYPH</name>
<dbReference type="Gene3D" id="3.20.20.140">
    <property type="entry name" value="Metal-dependent hydrolases"/>
    <property type="match status" value="1"/>
</dbReference>
<organism evidence="3 4">
    <name type="scientific">Nitratireductor aestuarii</name>
    <dbReference type="NCBI Taxonomy" id="1735103"/>
    <lineage>
        <taxon>Bacteria</taxon>
        <taxon>Pseudomonadati</taxon>
        <taxon>Pseudomonadota</taxon>
        <taxon>Alphaproteobacteria</taxon>
        <taxon>Hyphomicrobiales</taxon>
        <taxon>Phyllobacteriaceae</taxon>
        <taxon>Nitratireductor</taxon>
    </lineage>
</organism>
<dbReference type="PROSITE" id="PS51257">
    <property type="entry name" value="PROKAR_LIPOPROTEIN"/>
    <property type="match status" value="1"/>
</dbReference>
<dbReference type="InterPro" id="IPR032465">
    <property type="entry name" value="ACMSD"/>
</dbReference>
<reference evidence="3" key="1">
    <citation type="journal article" date="2014" name="Int. J. Syst. Evol. Microbiol.">
        <title>Complete genome sequence of Corynebacterium casei LMG S-19264T (=DSM 44701T), isolated from a smear-ripened cheese.</title>
        <authorList>
            <consortium name="US DOE Joint Genome Institute (JGI-PGF)"/>
            <person name="Walter F."/>
            <person name="Albersmeier A."/>
            <person name="Kalinowski J."/>
            <person name="Ruckert C."/>
        </authorList>
    </citation>
    <scope>NUCLEOTIDE SEQUENCE</scope>
    <source>
        <strain evidence="3">CGMCC 1.15320</strain>
    </source>
</reference>
<dbReference type="GO" id="GO:0016787">
    <property type="term" value="F:hydrolase activity"/>
    <property type="evidence" value="ECO:0007669"/>
    <property type="project" value="InterPro"/>
</dbReference>
<proteinExistence type="predicted"/>
<keyword evidence="1" id="KW-0456">Lyase</keyword>
<accession>A0A916RET9</accession>
<dbReference type="GO" id="GO:0019748">
    <property type="term" value="P:secondary metabolic process"/>
    <property type="evidence" value="ECO:0007669"/>
    <property type="project" value="TreeGrafter"/>
</dbReference>
<dbReference type="GO" id="GO:0005737">
    <property type="term" value="C:cytoplasm"/>
    <property type="evidence" value="ECO:0007669"/>
    <property type="project" value="TreeGrafter"/>
</dbReference>
<dbReference type="AlphaFoldDB" id="A0A916RET9"/>
<dbReference type="Proteomes" id="UP000636264">
    <property type="component" value="Unassembled WGS sequence"/>
</dbReference>
<dbReference type="RefSeq" id="WP_188719371.1">
    <property type="nucleotide sequence ID" value="NZ_BMIF01000001.1"/>
</dbReference>
<evidence type="ECO:0000259" key="2">
    <source>
        <dbReference type="Pfam" id="PF04909"/>
    </source>
</evidence>
<evidence type="ECO:0000256" key="1">
    <source>
        <dbReference type="ARBA" id="ARBA00023239"/>
    </source>
</evidence>
<comment type="caution">
    <text evidence="3">The sequence shown here is derived from an EMBL/GenBank/DDBJ whole genome shotgun (WGS) entry which is preliminary data.</text>
</comment>
<dbReference type="SUPFAM" id="SSF51556">
    <property type="entry name" value="Metallo-dependent hydrolases"/>
    <property type="match status" value="1"/>
</dbReference>
<sequence length="562" mass="63277">MLRREFIQWSAFSLGLLGCRRDDYIAPGDGVPVIDIHCHVFNAPDLATTRFLKEVVLEKFPEQAARLMDVRDPDVTDRLLQLFLLLVGANKAPTADQEITYLRGRAQPVKSAISITAARESAIDDTAAFLLSLDQRSGTSAVQSAARQAQDEGDRKFLTYMLGETTIRRSSSGLDAPTARNASVRAFSGLGMISTYLNWFALFRTYRHVLVEQLSSDLRRQGFEPVMLCPALVDMDEWLYEDVKSPLSRQAEVMGIISARMARKNGPVVHGYIGVDPLREVMHRIKGGPSSLQIAHDALTRHGFMGVKLYPPMGFRASGNRGPYPRRVVNSLGFDPSERLDAVLRDLYVMCDELDAPIIAHGYASNEAGPDYALRADPAYWLPVFREFPRLRICLAHFGRFDIKSAGRAGRDLPEASWEWVLGEYIKANPRQRIFVDISYFSEALNDSRESQARLAATFKRWIAAFDPSAEHVMFGTDWIMLGKEQGYEQYVTRLQAFLRDQCGLSDAQLERIFRRNAESFLPLQAGSAGRRRLQKFYQENGLDDSRLPVNGGWLQGLLRRG</sequence>
<dbReference type="EMBL" id="BMIF01000001">
    <property type="protein sequence ID" value="GGA54562.1"/>
    <property type="molecule type" value="Genomic_DNA"/>
</dbReference>
<gene>
    <name evidence="3" type="ORF">GCM10011385_05220</name>
</gene>
<dbReference type="PANTHER" id="PTHR21240:SF28">
    <property type="entry name" value="ISO-OROTATE DECARBOXYLASE (EUROFUNG)"/>
    <property type="match status" value="1"/>
</dbReference>
<dbReference type="PANTHER" id="PTHR21240">
    <property type="entry name" value="2-AMINO-3-CARBOXYLMUCONATE-6-SEMIALDEHYDE DECARBOXYLASE"/>
    <property type="match status" value="1"/>
</dbReference>
<dbReference type="InterPro" id="IPR006680">
    <property type="entry name" value="Amidohydro-rel"/>
</dbReference>